<dbReference type="STRING" id="441119.SAMN04488047_102253"/>
<dbReference type="GO" id="GO:0005886">
    <property type="term" value="C:plasma membrane"/>
    <property type="evidence" value="ECO:0007669"/>
    <property type="project" value="TreeGrafter"/>
</dbReference>
<feature type="transmembrane region" description="Helical" evidence="4">
    <location>
        <begin position="355"/>
        <end position="373"/>
    </location>
</feature>
<evidence type="ECO:0000256" key="2">
    <source>
        <dbReference type="ARBA" id="ARBA00022989"/>
    </source>
</evidence>
<name>A0A1I5MFR8_9RHOB</name>
<dbReference type="PANTHER" id="PTHR23521">
    <property type="entry name" value="TRANSPORTER MFS SUPERFAMILY"/>
    <property type="match status" value="1"/>
</dbReference>
<protein>
    <submittedName>
        <fullName evidence="6">Predicted arabinose efflux permease, MFS family</fullName>
    </submittedName>
</protein>
<dbReference type="Gene3D" id="1.20.1250.20">
    <property type="entry name" value="MFS general substrate transporter like domains"/>
    <property type="match status" value="2"/>
</dbReference>
<dbReference type="SUPFAM" id="SSF103473">
    <property type="entry name" value="MFS general substrate transporter"/>
    <property type="match status" value="1"/>
</dbReference>
<dbReference type="GO" id="GO:0022857">
    <property type="term" value="F:transmembrane transporter activity"/>
    <property type="evidence" value="ECO:0007669"/>
    <property type="project" value="InterPro"/>
</dbReference>
<evidence type="ECO:0000313" key="7">
    <source>
        <dbReference type="Proteomes" id="UP000199356"/>
    </source>
</evidence>
<feature type="transmembrane region" description="Helical" evidence="4">
    <location>
        <begin position="73"/>
        <end position="92"/>
    </location>
</feature>
<dbReference type="CDD" id="cd17477">
    <property type="entry name" value="MFS_YcaD_like"/>
    <property type="match status" value="1"/>
</dbReference>
<feature type="transmembrane region" description="Helical" evidence="4">
    <location>
        <begin position="131"/>
        <end position="150"/>
    </location>
</feature>
<feature type="transmembrane region" description="Helical" evidence="4">
    <location>
        <begin position="202"/>
        <end position="224"/>
    </location>
</feature>
<evidence type="ECO:0000256" key="4">
    <source>
        <dbReference type="SAM" id="Phobius"/>
    </source>
</evidence>
<feature type="transmembrane region" description="Helical" evidence="4">
    <location>
        <begin position="230"/>
        <end position="253"/>
    </location>
</feature>
<feature type="transmembrane region" description="Helical" evidence="4">
    <location>
        <begin position="42"/>
        <end position="61"/>
    </location>
</feature>
<dbReference type="InterPro" id="IPR011701">
    <property type="entry name" value="MFS"/>
</dbReference>
<dbReference type="InterPro" id="IPR020846">
    <property type="entry name" value="MFS_dom"/>
</dbReference>
<feature type="domain" description="Major facilitator superfamily (MFS) profile" evidence="5">
    <location>
        <begin position="199"/>
        <end position="428"/>
    </location>
</feature>
<dbReference type="PANTHER" id="PTHR23521:SF3">
    <property type="entry name" value="MFS TRANSPORTER"/>
    <property type="match status" value="1"/>
</dbReference>
<dbReference type="InterPro" id="IPR036259">
    <property type="entry name" value="MFS_trans_sf"/>
</dbReference>
<feature type="transmembrane region" description="Helical" evidence="4">
    <location>
        <begin position="289"/>
        <end position="309"/>
    </location>
</feature>
<proteinExistence type="predicted"/>
<feature type="transmembrane region" description="Helical" evidence="4">
    <location>
        <begin position="265"/>
        <end position="283"/>
    </location>
</feature>
<sequence length="428" mass="44884">MVRQILPISALLLGSAFLLFAGGVNGLILPVRGSFEGFTAFSLGLLGTGWAVGYVLGCFYTPRLVARVGHIRAFSVMAAFAAIAVLGSLLLLTPWAWIPLRGISGFCFAGAAMIVESWLSERAEPQTRGRIFGIYTMVNLGATTGGQMILTLGDTAGFVFFVIPAMFYCLALVPTAISSTTTPKPLVSVKLDLGALWRNSPVAVFAVFMVGISNASFGALAAVYGDRIGLSIALIALFTSVPILAGAVAQVPIGNLSDRMDRRKVLVGIAALAIVADLGFILLAPEGQLLNLVLAGIFGIAIFSMYPVIVAHANDHAEPDTYIQTSGGLLMVFGLGSIIGPVVAGYGMTALGIRALFLTTAAAHVLVIGYAIWRIMRSDQVKAEEKISFVATPVARASTPETAALALQDDVDAAMEAKEEEEAAAEQR</sequence>
<dbReference type="AlphaFoldDB" id="A0A1I5MFR8"/>
<keyword evidence="3 4" id="KW-0472">Membrane</keyword>
<dbReference type="Pfam" id="PF07690">
    <property type="entry name" value="MFS_1"/>
    <property type="match status" value="1"/>
</dbReference>
<keyword evidence="7" id="KW-1185">Reference proteome</keyword>
<dbReference type="RefSeq" id="WP_093418453.1">
    <property type="nucleotide sequence ID" value="NZ_FOXA01000002.1"/>
</dbReference>
<feature type="transmembrane region" description="Helical" evidence="4">
    <location>
        <begin position="98"/>
        <end position="119"/>
    </location>
</feature>
<reference evidence="6 7" key="1">
    <citation type="submission" date="2016-10" db="EMBL/GenBank/DDBJ databases">
        <authorList>
            <person name="de Groot N.N."/>
        </authorList>
    </citation>
    <scope>NUCLEOTIDE SEQUENCE [LARGE SCALE GENOMIC DNA]</scope>
    <source>
        <strain evidence="6 7">DSM 19547</strain>
    </source>
</reference>
<dbReference type="Proteomes" id="UP000199356">
    <property type="component" value="Unassembled WGS sequence"/>
</dbReference>
<evidence type="ECO:0000313" key="6">
    <source>
        <dbReference type="EMBL" id="SFP08435.1"/>
    </source>
</evidence>
<evidence type="ECO:0000256" key="1">
    <source>
        <dbReference type="ARBA" id="ARBA00022692"/>
    </source>
</evidence>
<feature type="transmembrane region" description="Helical" evidence="4">
    <location>
        <begin position="329"/>
        <end position="349"/>
    </location>
</feature>
<dbReference type="InterPro" id="IPR047200">
    <property type="entry name" value="MFS_YcaD-like"/>
</dbReference>
<dbReference type="PROSITE" id="PS50850">
    <property type="entry name" value="MFS"/>
    <property type="match status" value="1"/>
</dbReference>
<dbReference type="OrthoDB" id="9810614at2"/>
<feature type="transmembrane region" description="Helical" evidence="4">
    <location>
        <begin position="156"/>
        <end position="181"/>
    </location>
</feature>
<gene>
    <name evidence="6" type="ORF">SAMN04488047_102253</name>
</gene>
<evidence type="ECO:0000259" key="5">
    <source>
        <dbReference type="PROSITE" id="PS50850"/>
    </source>
</evidence>
<organism evidence="6 7">
    <name type="scientific">Tranquillimonas alkanivorans</name>
    <dbReference type="NCBI Taxonomy" id="441119"/>
    <lineage>
        <taxon>Bacteria</taxon>
        <taxon>Pseudomonadati</taxon>
        <taxon>Pseudomonadota</taxon>
        <taxon>Alphaproteobacteria</taxon>
        <taxon>Rhodobacterales</taxon>
        <taxon>Roseobacteraceae</taxon>
        <taxon>Tranquillimonas</taxon>
    </lineage>
</organism>
<keyword evidence="1 4" id="KW-0812">Transmembrane</keyword>
<keyword evidence="2 4" id="KW-1133">Transmembrane helix</keyword>
<dbReference type="EMBL" id="FOXA01000002">
    <property type="protein sequence ID" value="SFP08435.1"/>
    <property type="molecule type" value="Genomic_DNA"/>
</dbReference>
<evidence type="ECO:0000256" key="3">
    <source>
        <dbReference type="ARBA" id="ARBA00023136"/>
    </source>
</evidence>
<accession>A0A1I5MFR8</accession>